<organism evidence="1 2">
    <name type="scientific">Thalictrum thalictroides</name>
    <name type="common">Rue-anemone</name>
    <name type="synonym">Anemone thalictroides</name>
    <dbReference type="NCBI Taxonomy" id="46969"/>
    <lineage>
        <taxon>Eukaryota</taxon>
        <taxon>Viridiplantae</taxon>
        <taxon>Streptophyta</taxon>
        <taxon>Embryophyta</taxon>
        <taxon>Tracheophyta</taxon>
        <taxon>Spermatophyta</taxon>
        <taxon>Magnoliopsida</taxon>
        <taxon>Ranunculales</taxon>
        <taxon>Ranunculaceae</taxon>
        <taxon>Thalictroideae</taxon>
        <taxon>Thalictrum</taxon>
    </lineage>
</organism>
<keyword evidence="2" id="KW-1185">Reference proteome</keyword>
<sequence>MLFLISISVFKKPLIEYKAGYGDGSANMGCHITGGEEKERERVMQHCSLKCRTICLRSKDHNPIRIQNPPLAEQQQATTLLLSNAFVERPLAVWCSLTFKFGLWALKS</sequence>
<dbReference type="Proteomes" id="UP000554482">
    <property type="component" value="Unassembled WGS sequence"/>
</dbReference>
<evidence type="ECO:0000313" key="1">
    <source>
        <dbReference type="EMBL" id="KAF5175035.1"/>
    </source>
</evidence>
<dbReference type="EMBL" id="JABWDY010044574">
    <property type="protein sequence ID" value="KAF5175035.1"/>
    <property type="molecule type" value="Genomic_DNA"/>
</dbReference>
<evidence type="ECO:0000313" key="2">
    <source>
        <dbReference type="Proteomes" id="UP000554482"/>
    </source>
</evidence>
<dbReference type="AlphaFoldDB" id="A0A7J6US14"/>
<name>A0A7J6US14_THATH</name>
<accession>A0A7J6US14</accession>
<gene>
    <name evidence="1" type="ORF">FRX31_035378</name>
</gene>
<comment type="caution">
    <text evidence="1">The sequence shown here is derived from an EMBL/GenBank/DDBJ whole genome shotgun (WGS) entry which is preliminary data.</text>
</comment>
<reference evidence="1 2" key="1">
    <citation type="submission" date="2020-06" db="EMBL/GenBank/DDBJ databases">
        <title>Transcriptomic and genomic resources for Thalictrum thalictroides and T. hernandezii: Facilitating candidate gene discovery in an emerging model plant lineage.</title>
        <authorList>
            <person name="Arias T."/>
            <person name="Riano-Pachon D.M."/>
            <person name="Di Stilio V.S."/>
        </authorList>
    </citation>
    <scope>NUCLEOTIDE SEQUENCE [LARGE SCALE GENOMIC DNA]</scope>
    <source>
        <strain evidence="2">cv. WT478/WT964</strain>
        <tissue evidence="1">Leaves</tissue>
    </source>
</reference>
<protein>
    <submittedName>
        <fullName evidence="1">Uncharacterized protein</fullName>
    </submittedName>
</protein>
<proteinExistence type="predicted"/>